<dbReference type="InterPro" id="IPR029044">
    <property type="entry name" value="Nucleotide-diphossugar_trans"/>
</dbReference>
<dbReference type="InterPro" id="IPR050834">
    <property type="entry name" value="Glycosyltransf_2"/>
</dbReference>
<dbReference type="AlphaFoldDB" id="L8JQW3"/>
<dbReference type="Gene3D" id="3.90.550.10">
    <property type="entry name" value="Spore Coat Polysaccharide Biosynthesis Protein SpsA, Chain A"/>
    <property type="match status" value="1"/>
</dbReference>
<organism evidence="2 3">
    <name type="scientific">Fulvivirga imtechensis AK7</name>
    <dbReference type="NCBI Taxonomy" id="1237149"/>
    <lineage>
        <taxon>Bacteria</taxon>
        <taxon>Pseudomonadati</taxon>
        <taxon>Bacteroidota</taxon>
        <taxon>Cytophagia</taxon>
        <taxon>Cytophagales</taxon>
        <taxon>Fulvivirgaceae</taxon>
        <taxon>Fulvivirga</taxon>
    </lineage>
</organism>
<dbReference type="CDD" id="cd00761">
    <property type="entry name" value="Glyco_tranf_GTA_type"/>
    <property type="match status" value="1"/>
</dbReference>
<dbReference type="PANTHER" id="PTHR43685:SF2">
    <property type="entry name" value="GLYCOSYLTRANSFERASE 2-LIKE DOMAIN-CONTAINING PROTEIN"/>
    <property type="match status" value="1"/>
</dbReference>
<dbReference type="Pfam" id="PF00535">
    <property type="entry name" value="Glycos_transf_2"/>
    <property type="match status" value="1"/>
</dbReference>
<dbReference type="eggNOG" id="COG0463">
    <property type="taxonomic scope" value="Bacteria"/>
</dbReference>
<feature type="domain" description="Glycosyltransferase 2-like" evidence="1">
    <location>
        <begin position="2"/>
        <end position="146"/>
    </location>
</feature>
<proteinExistence type="predicted"/>
<dbReference type="SUPFAM" id="SSF53448">
    <property type="entry name" value="Nucleotide-diphospho-sugar transferases"/>
    <property type="match status" value="1"/>
</dbReference>
<accession>L8JQW3</accession>
<evidence type="ECO:0000259" key="1">
    <source>
        <dbReference type="Pfam" id="PF00535"/>
    </source>
</evidence>
<name>L8JQW3_9BACT</name>
<dbReference type="Proteomes" id="UP000011135">
    <property type="component" value="Unassembled WGS sequence"/>
</dbReference>
<dbReference type="PANTHER" id="PTHR43685">
    <property type="entry name" value="GLYCOSYLTRANSFERASE"/>
    <property type="match status" value="1"/>
</dbReference>
<dbReference type="GO" id="GO:0016740">
    <property type="term" value="F:transferase activity"/>
    <property type="evidence" value="ECO:0007669"/>
    <property type="project" value="UniProtKB-KW"/>
</dbReference>
<evidence type="ECO:0000313" key="3">
    <source>
        <dbReference type="Proteomes" id="UP000011135"/>
    </source>
</evidence>
<reference evidence="2 3" key="1">
    <citation type="submission" date="2012-12" db="EMBL/GenBank/DDBJ databases">
        <title>Genome assembly of Fulvivirga imtechensis AK7.</title>
        <authorList>
            <person name="Nupur N."/>
            <person name="Khatri I."/>
            <person name="Kumar R."/>
            <person name="Subramanian S."/>
            <person name="Pinnaka A."/>
        </authorList>
    </citation>
    <scope>NUCLEOTIDE SEQUENCE [LARGE SCALE GENOMIC DNA]</scope>
    <source>
        <strain evidence="2 3">AK7</strain>
    </source>
</reference>
<dbReference type="EMBL" id="AMZN01000051">
    <property type="protein sequence ID" value="ELR70608.1"/>
    <property type="molecule type" value="Genomic_DNA"/>
</dbReference>
<gene>
    <name evidence="2" type="ORF">C900_03589</name>
</gene>
<dbReference type="STRING" id="1237149.C900_03589"/>
<evidence type="ECO:0000313" key="2">
    <source>
        <dbReference type="EMBL" id="ELR70608.1"/>
    </source>
</evidence>
<protein>
    <submittedName>
        <fullName evidence="2">Glycosyl transferase, group 2 family protein</fullName>
    </submittedName>
</protein>
<sequence length="278" mass="32041">MRAIASVKAQSYPVSNIIVVDDGSAEEVGPILKKKYPDVIYLRNSESQGAPFSRNRGWKHAGSELIAFLDSDDEMKPDNLSRKVGMLIEQGLDMVIGSIELNENGKVSPQKFKITPDRPLRDHLLLNTPFDARTSTFVIKRQVLESISFDHNLKKHQDWDLFINVDYHYNVGYTNYCDTTLHIASDDRISSKLQHESTKYFITKNQTKVSDQAMFMFLLKMLYKSQIRRDHEGTTLYRTLLAGYKRKVNFTSEIIIFLVKYKILNVSLLQKLKKLLKS</sequence>
<keyword evidence="2" id="KW-0808">Transferase</keyword>
<comment type="caution">
    <text evidence="2">The sequence shown here is derived from an EMBL/GenBank/DDBJ whole genome shotgun (WGS) entry which is preliminary data.</text>
</comment>
<dbReference type="InterPro" id="IPR001173">
    <property type="entry name" value="Glyco_trans_2-like"/>
</dbReference>
<keyword evidence="3" id="KW-1185">Reference proteome</keyword>